<gene>
    <name evidence="1" type="ORF">HG537_0E04170</name>
</gene>
<proteinExistence type="predicted"/>
<dbReference type="OrthoDB" id="4046837at2759"/>
<accession>A0A7H9HXD3</accession>
<organism evidence="1 2">
    <name type="scientific">Torulaspora globosa</name>
    <dbReference type="NCBI Taxonomy" id="48254"/>
    <lineage>
        <taxon>Eukaryota</taxon>
        <taxon>Fungi</taxon>
        <taxon>Dikarya</taxon>
        <taxon>Ascomycota</taxon>
        <taxon>Saccharomycotina</taxon>
        <taxon>Saccharomycetes</taxon>
        <taxon>Saccharomycetales</taxon>
        <taxon>Saccharomycetaceae</taxon>
        <taxon>Torulaspora</taxon>
    </lineage>
</organism>
<reference evidence="1 2" key="1">
    <citation type="submission" date="2020-06" db="EMBL/GenBank/DDBJ databases">
        <title>The yeast mating-type switching endonuclease HO is a domesticated member of an unorthodox homing genetic element family.</title>
        <authorList>
            <person name="Coughlan A.Y."/>
            <person name="Lombardi L."/>
            <person name="Braun-Galleani S."/>
            <person name="Martos A.R."/>
            <person name="Galeote V."/>
            <person name="Bigey F."/>
            <person name="Dequin S."/>
            <person name="Byrne K.P."/>
            <person name="Wolfe K.H."/>
        </authorList>
    </citation>
    <scope>NUCLEOTIDE SEQUENCE [LARGE SCALE GENOMIC DNA]</scope>
    <source>
        <strain evidence="1 2">CBS2947</strain>
    </source>
</reference>
<dbReference type="EMBL" id="CP059271">
    <property type="protein sequence ID" value="QLQ81062.1"/>
    <property type="molecule type" value="Genomic_DNA"/>
</dbReference>
<dbReference type="Proteomes" id="UP000510647">
    <property type="component" value="Chromosome 5"/>
</dbReference>
<evidence type="ECO:0000313" key="1">
    <source>
        <dbReference type="EMBL" id="QLQ81062.1"/>
    </source>
</evidence>
<protein>
    <submittedName>
        <fullName evidence="1">Uncharacterized protein</fullName>
    </submittedName>
</protein>
<keyword evidence="2" id="KW-1185">Reference proteome</keyword>
<name>A0A7H9HXD3_9SACH</name>
<dbReference type="AlphaFoldDB" id="A0A7H9HXD3"/>
<sequence length="514" mass="58343">MLSLIRSVGIHKRFVHASSTSSTTAIANFLQHECLRPIHDELLSHSKIESPYQLSKLLDEVIGRSSLSDEQASAIHNRLIEELCQHEYGISQIHAKKLRELGQPLTSKSILEIVKNNPGRVSSSWELLLKHGESLALLPDELLNSALENTVLSIETKDAQNQDLSSIVQSVVLLNNIRDKNQVDPSIIEKLVGDILDADVTCLLSTLLAEQDFPITVFEQRMHVLSDYQVYLLAKNCPFDLLSKKEKLLLSAVDVIGKKSKVHFNERETQKAKEVQQCFSRIKDGVPSNWKVEKITTDPIESAAEFITLFEQIQAEKLDERNLKLAKKLLRIFGVFRGNTKISLELYHSYLLRYPDDSRELMFETFLALAYQSYETGNTELLEYAQAFIPDNTSQHMLANVYRVLILVKSRFDIEHSLQLYNENIESLSKENDSKTNVAPAGLVAEALILSYLSQNELDFARVIFDGSVREKLVSGPTAIKRIKRYLALYGETIEEGKTEEAMKREVLQMLRNI</sequence>
<evidence type="ECO:0000313" key="2">
    <source>
        <dbReference type="Proteomes" id="UP000510647"/>
    </source>
</evidence>